<dbReference type="AlphaFoldDB" id="A0A7L6AWC3"/>
<proteinExistence type="predicted"/>
<organism evidence="1 2">
    <name type="scientific">Candidatus Thiothrix singaporensis</name>
    <dbReference type="NCBI Taxonomy" id="2799669"/>
    <lineage>
        <taxon>Bacteria</taxon>
        <taxon>Pseudomonadati</taxon>
        <taxon>Pseudomonadota</taxon>
        <taxon>Gammaproteobacteria</taxon>
        <taxon>Thiotrichales</taxon>
        <taxon>Thiotrichaceae</taxon>
        <taxon>Thiothrix</taxon>
    </lineage>
</organism>
<name>A0A7L6AWC3_9GAMM</name>
<reference evidence="1" key="1">
    <citation type="submission" date="2020-06" db="EMBL/GenBank/DDBJ databases">
        <title>Analysis procedures for assessing recovery of high quality, complete, closed genomes from Nanopore long read metagenome sequencing.</title>
        <authorList>
            <person name="Bessarab I."/>
            <person name="Arumugam K."/>
            <person name="Haryono M."/>
            <person name="Liu X."/>
            <person name="Roy S."/>
            <person name="Zuniga-Montanez R.E."/>
            <person name="Qiu G."/>
            <person name="Drautz-Moses D.I."/>
            <person name="Law Y.Y."/>
            <person name="Wuertz S."/>
            <person name="Lauro F.M."/>
            <person name="Huson D.H."/>
            <person name="Williams R.B."/>
        </authorList>
    </citation>
    <scope>NUCLEOTIDE SEQUENCE [LARGE SCALE GENOMIC DNA]</scope>
    <source>
        <strain evidence="1">SSD2</strain>
    </source>
</reference>
<accession>A0A7L6AWC3</accession>
<dbReference type="Proteomes" id="UP000510621">
    <property type="component" value="Chromosome"/>
</dbReference>
<dbReference type="KEGG" id="this:HZT40_19650"/>
<sequence>MDLEDHIDNIRNLIRGYENNFKIMSDFYNCEVQLSCAIYYKREPPLFFEKEIIAWLNSMGASLDIDLYLSGDGGKT</sequence>
<evidence type="ECO:0000313" key="1">
    <source>
        <dbReference type="EMBL" id="QLQ33446.1"/>
    </source>
</evidence>
<dbReference type="EMBL" id="CP059265">
    <property type="protein sequence ID" value="QLQ33446.1"/>
    <property type="molecule type" value="Genomic_DNA"/>
</dbReference>
<dbReference type="Pfam" id="PF14106">
    <property type="entry name" value="DUF4279"/>
    <property type="match status" value="1"/>
</dbReference>
<dbReference type="InterPro" id="IPR025459">
    <property type="entry name" value="DUF4279"/>
</dbReference>
<gene>
    <name evidence="1" type="ORF">HZT40_19650</name>
</gene>
<evidence type="ECO:0000313" key="2">
    <source>
        <dbReference type="Proteomes" id="UP000510621"/>
    </source>
</evidence>
<keyword evidence="2" id="KW-1185">Reference proteome</keyword>
<protein>
    <submittedName>
        <fullName evidence="1">DUF4279 domain-containing protein</fullName>
    </submittedName>
</protein>